<dbReference type="STRING" id="51240.A0A2I4DVL1"/>
<dbReference type="AlphaFoldDB" id="A0A2I4DVL1"/>
<evidence type="ECO:0000259" key="1">
    <source>
        <dbReference type="PROSITE" id="PS51153"/>
    </source>
</evidence>
<evidence type="ECO:0000313" key="5">
    <source>
        <dbReference type="RefSeq" id="XP_035548037.1"/>
    </source>
</evidence>
<dbReference type="KEGG" id="jre:108983862"/>
<evidence type="ECO:0000313" key="4">
    <source>
        <dbReference type="RefSeq" id="XP_018811182.1"/>
    </source>
</evidence>
<proteinExistence type="predicted"/>
<sequence length="172" mass="19977">MRNGEIIRDAALGAAFGEIFKGFFRGITCVIRRTIQFQSNLEGLRTTLSRLQVFVQDIRQSHEELGGEINGLVELMEKGEKLVNECSNLKWWQHCIRFFYAHKLWKLDKELLVFLQIDIMARIMRNSSTTVNMVSEIRERLNRTETSTIDIEVEVTANHEDLAAVREEDKMS</sequence>
<dbReference type="RefSeq" id="XP_035548037.1">
    <property type="nucleotide sequence ID" value="XM_035692144.1"/>
</dbReference>
<evidence type="ECO:0000313" key="3">
    <source>
        <dbReference type="RefSeq" id="XP_018811181.1"/>
    </source>
</evidence>
<dbReference type="Proteomes" id="UP000235220">
    <property type="component" value="Chromosome 7"/>
</dbReference>
<dbReference type="OrthoDB" id="912244at2759"/>
<feature type="domain" description="RPW8" evidence="1">
    <location>
        <begin position="5"/>
        <end position="153"/>
    </location>
</feature>
<dbReference type="KEGG" id="jre:118349015"/>
<dbReference type="RefSeq" id="XP_018811181.1">
    <property type="nucleotide sequence ID" value="XM_018955636.2"/>
</dbReference>
<evidence type="ECO:0000313" key="6">
    <source>
        <dbReference type="RefSeq" id="XP_035548038.1"/>
    </source>
</evidence>
<protein>
    <submittedName>
        <fullName evidence="3 4">Uncharacterized protein LOC108983862</fullName>
    </submittedName>
    <submittedName>
        <fullName evidence="5 6">Uncharacterized protein LOC118349015</fullName>
    </submittedName>
</protein>
<dbReference type="PROSITE" id="PS51153">
    <property type="entry name" value="RPW8"/>
    <property type="match status" value="1"/>
</dbReference>
<dbReference type="RefSeq" id="XP_018811182.1">
    <property type="nucleotide sequence ID" value="XM_018955637.2"/>
</dbReference>
<accession>A0A2I4DVL1</accession>
<keyword evidence="2" id="KW-1185">Reference proteome</keyword>
<reference evidence="3 4" key="1">
    <citation type="submission" date="2025-04" db="UniProtKB">
        <authorList>
            <consortium name="RefSeq"/>
        </authorList>
    </citation>
    <scope>IDENTIFICATION</scope>
    <source>
        <tissue evidence="3 4">Leaves</tissue>
    </source>
</reference>
<evidence type="ECO:0000313" key="2">
    <source>
        <dbReference type="Proteomes" id="UP000235220"/>
    </source>
</evidence>
<dbReference type="RefSeq" id="XP_035548038.1">
    <property type="nucleotide sequence ID" value="XM_035692145.1"/>
</dbReference>
<dbReference type="InterPro" id="IPR008808">
    <property type="entry name" value="Powdery_mildew-R_dom"/>
</dbReference>
<dbReference type="GeneID" id="108983862"/>
<name>A0A2I4DVL1_JUGRE</name>
<organism evidence="2 4">
    <name type="scientific">Juglans regia</name>
    <name type="common">English walnut</name>
    <dbReference type="NCBI Taxonomy" id="51240"/>
    <lineage>
        <taxon>Eukaryota</taxon>
        <taxon>Viridiplantae</taxon>
        <taxon>Streptophyta</taxon>
        <taxon>Embryophyta</taxon>
        <taxon>Tracheophyta</taxon>
        <taxon>Spermatophyta</taxon>
        <taxon>Magnoliopsida</taxon>
        <taxon>eudicotyledons</taxon>
        <taxon>Gunneridae</taxon>
        <taxon>Pentapetalae</taxon>
        <taxon>rosids</taxon>
        <taxon>fabids</taxon>
        <taxon>Fagales</taxon>
        <taxon>Juglandaceae</taxon>
        <taxon>Juglans</taxon>
    </lineage>
</organism>
<dbReference type="Gramene" id="Jr_Scaffold_41_00030_p1">
    <property type="protein sequence ID" value="cds.Jr_Scaffold_41_00030_p1"/>
    <property type="gene ID" value="Jr_Scaffold_41_00030"/>
</dbReference>
<gene>
    <name evidence="3 4" type="primary">LOC108983862</name>
    <name evidence="5 6" type="synonym">LOC118349015</name>
</gene>
<dbReference type="Pfam" id="PF05659">
    <property type="entry name" value="RPW8"/>
    <property type="match status" value="1"/>
</dbReference>